<feature type="compositionally biased region" description="Acidic residues" evidence="1">
    <location>
        <begin position="466"/>
        <end position="489"/>
    </location>
</feature>
<sequence>MSLGGLGVGDIITLTTLAWNAFQNSRKASSAHHEISQELESLYMILHNLEKEAHLPNTLLSDKNNRAWKDLKTVLSGCDDMLEGIDESLSKYNGLSKETTSGSKKFMMKVKYGNGDMKDIPETRQKITSYTSSITALLNVLSVSSLGDVRNDTKDILKELRAYAALHPQEHVRDDKSALTSYGDDDKAIWKEFRRKAIKNGYSSGTLDKNMPALLAFMEKSDRKNATKVRKPHEDRNLVSTGQARRKASKNTAYDGKYTRFSTGSSDSDSEQSLKQSSPPIKERGRRTATSSPKPQIHDNIINYGYHPSRSRTPRSPRPAPTSSDNDSTLTVANGRFGVESNFNSGFRDVGGWLSDCQQKTQPSSLPASKKTTHKMKEWEEFSRVNEARKIKSSAESKRRNMQREESSSPPQCSRHESYDHPDHAKHESRGKSSHKGTAIDHDSSPYNPYKGKDSEYGSSDKDTTDTDLDTSLDDSEDDSDDSSDYDSDDERRFSIIFKPFKKCKENVSRRVRRRKWEKYGARDAFGMGMI</sequence>
<dbReference type="GeneID" id="62236806"/>
<keyword evidence="3" id="KW-1185">Reference proteome</keyword>
<comment type="caution">
    <text evidence="2">The sequence shown here is derived from an EMBL/GenBank/DDBJ whole genome shotgun (WGS) entry which is preliminary data.</text>
</comment>
<proteinExistence type="predicted"/>
<evidence type="ECO:0008006" key="4">
    <source>
        <dbReference type="Google" id="ProtNLM"/>
    </source>
</evidence>
<accession>A0ABQ7I9L6</accession>
<evidence type="ECO:0000313" key="3">
    <source>
        <dbReference type="Proteomes" id="UP000783213"/>
    </source>
</evidence>
<reference evidence="2 3" key="1">
    <citation type="journal article" date="2020" name="Genome Biol. Evol.">
        <title>Comparative genomics of Sclerotiniaceae.</title>
        <authorList>
            <person name="Valero Jimenez C.A."/>
            <person name="Steentjes M."/>
            <person name="Scholten O.E."/>
            <person name="Van Kan J.A.L."/>
        </authorList>
    </citation>
    <scope>NUCLEOTIDE SEQUENCE [LARGE SCALE GENOMIC DNA]</scope>
    <source>
        <strain evidence="2 3">B1</strain>
    </source>
</reference>
<evidence type="ECO:0000256" key="1">
    <source>
        <dbReference type="SAM" id="MobiDB-lite"/>
    </source>
</evidence>
<protein>
    <recommendedName>
        <fullName evidence="4">Fungal N-terminal domain-containing protein</fullName>
    </recommendedName>
</protein>
<organism evidence="2 3">
    <name type="scientific">Botrytis deweyae</name>
    <dbReference type="NCBI Taxonomy" id="2478750"/>
    <lineage>
        <taxon>Eukaryota</taxon>
        <taxon>Fungi</taxon>
        <taxon>Dikarya</taxon>
        <taxon>Ascomycota</taxon>
        <taxon>Pezizomycotina</taxon>
        <taxon>Leotiomycetes</taxon>
        <taxon>Helotiales</taxon>
        <taxon>Sclerotiniaceae</taxon>
        <taxon>Botrytis</taxon>
    </lineage>
</organism>
<evidence type="ECO:0000313" key="2">
    <source>
        <dbReference type="EMBL" id="KAF7917619.1"/>
    </source>
</evidence>
<dbReference type="Proteomes" id="UP000783213">
    <property type="component" value="Unassembled WGS sequence"/>
</dbReference>
<feature type="compositionally biased region" description="Basic and acidic residues" evidence="1">
    <location>
        <begin position="451"/>
        <end position="465"/>
    </location>
</feature>
<feature type="region of interest" description="Disordered" evidence="1">
    <location>
        <begin position="354"/>
        <end position="489"/>
    </location>
</feature>
<feature type="compositionally biased region" description="Low complexity" evidence="1">
    <location>
        <begin position="262"/>
        <end position="278"/>
    </location>
</feature>
<dbReference type="RefSeq" id="XP_038805882.1">
    <property type="nucleotide sequence ID" value="XM_038957656.1"/>
</dbReference>
<feature type="compositionally biased region" description="Polar residues" evidence="1">
    <location>
        <begin position="356"/>
        <end position="367"/>
    </location>
</feature>
<gene>
    <name evidence="2" type="ORF">EAE98_010035</name>
</gene>
<feature type="region of interest" description="Disordered" evidence="1">
    <location>
        <begin position="222"/>
        <end position="331"/>
    </location>
</feature>
<feature type="compositionally biased region" description="Basic and acidic residues" evidence="1">
    <location>
        <begin position="375"/>
        <end position="407"/>
    </location>
</feature>
<name>A0ABQ7I9L6_9HELO</name>
<feature type="compositionally biased region" description="Basic and acidic residues" evidence="1">
    <location>
        <begin position="414"/>
        <end position="431"/>
    </location>
</feature>
<dbReference type="EMBL" id="RCSX01000033">
    <property type="protein sequence ID" value="KAF7917619.1"/>
    <property type="molecule type" value="Genomic_DNA"/>
</dbReference>